<dbReference type="SUPFAM" id="SSF49299">
    <property type="entry name" value="PKD domain"/>
    <property type="match status" value="1"/>
</dbReference>
<name>A0A3N0W4X0_9FLAO</name>
<evidence type="ECO:0000313" key="5">
    <source>
        <dbReference type="Proteomes" id="UP000295709"/>
    </source>
</evidence>
<dbReference type="Proteomes" id="UP000295709">
    <property type="component" value="Unassembled WGS sequence"/>
</dbReference>
<sequence length="1401" mass="153543">MKRSLQILFLFIWGVAFSQTPTNVKVKDAVGNESFNVTCTNDLDANGCIQLHVEYPVLNATTGYQVNPEAYNPVIPFNQGTPLNANYDDLFATKLDLPFKFCFYNQYFEALVVGSNGMVTFDLSQLGNINYPNVQWPNPSTGLPKNSIFGAYHDMVFSSADQSEIYYSVIGTAPFRKFVINFYEGRITGCTDRSSSQIVLHETTNVIEVFIDKKPLPCPTRKFANALIGVINNDGTAGVSPATRNTGVWQAAQEGWRFNPQGNVIQPEVTWTNSAGQTVSTGIQTTICPTQNEVYTANVAFNICGNSQLILTDDFPLTFDATYPAAKNHTQDFCGNAPLNINLNSLQQNVTSQNPANFTFSFHTSLQDAQNGQNAISTSYTLSANTVLYVRIQNPNVPTCFRVAVLTLNFLTKNLLKDTILLCDTNNDGVEPAYDLSLLNNELFAPGTTGISYHLSQTAAQNNTNAVLTADITTNTNIWVRVQDASCTYVLGPVHFQFKPGVNINSPITFPYTMCDINADNNEAFDFALNIGPLVSTQPGATFTAYETYADAFAGTGIPLTSIKEGQYPVFIRVQIPNGCFAVAQVNMNVTFTKIIVSEKNEYICFNGTDDISINLNTLSTNMLVAPSSVPVIEFYADFSSAMLGNNPISPNQTITNNGNFVTQTYYVRFEQSDTCFTVRAINVNLVHPVIVQSSFVICDVNNNNTENVSLAQFSAGIIGTQNATTLFYATLADAQSGNNPITSVTVAGSLQVFVKITSYNCVEIYPFNLSLVATPAVNSPVNISLLNICDNNNDGTETYDLTQAQAQIYNGSSPVTFTYYTSYDPATQTFSNEITNPGQFAIQPGNITVYVKVKFNSSECFSAAQLNLNVSFLPPVVLHNAVLDRCDEDFNLSETFPLNDAIPQLFIASQNTQPLSDMTISYYNTAAEANAGNPATQIGTSVTTNISMVEVWARFQSQTTGCYSIASIQLNTYFPPKAINSSITICDDNLDGVYEVNLMSYTNQMVDLPNPNNVFTFYLTQTDAQNGTNPIPNPQNFTAQPFPTQIWVKVQNLPGCDDIASISFVIGTKVVVQNGGPFQLNNVCDTGNDGIENVNLTQFQSQIYTGTNVTFTYYPTLADLNANTNAISTPANYQFNQNTGPNIIYVKVSVPGYCPEVVEIHLSLKPTPIFDIPTQFFCPDSSLSYTAQIANYNIVSYVWSDPSGQVISTTDSISNITVLGTYSLTVTADNGCSYTDTFEVKHFDVPVIQSLEANGNSITVHATGTKPILYSINGTTWQSGNVFHNLPTGVTTFYVKYVEGECIIKQDGVILDIKNAITPNGDGINDHWIVKDLHVFGSKRSNVKIYDRYGFKVFEQDSNTQFIWDGTIAGRTVPTSSYWYVITLPDGRVFNGWVVVKSNN</sequence>
<keyword evidence="1" id="KW-0732">Signal</keyword>
<reference evidence="4" key="1">
    <citation type="submission" date="2018-11" db="EMBL/GenBank/DDBJ databases">
        <title>Proposal to divide the Flavobacteriaceae and reorganize its genera based on Amino Acid Identity values calculated from whole genome sequences.</title>
        <authorList>
            <person name="Nicholson A.C."/>
            <person name="Gulvik C.A."/>
            <person name="Whitney A.M."/>
            <person name="Humrighouse B.W."/>
            <person name="Bell M."/>
            <person name="Holmes B."/>
            <person name="Steigerwalt A."/>
            <person name="Villarma A."/>
            <person name="Sheth M."/>
            <person name="Batra D."/>
            <person name="Pryor J."/>
            <person name="Bernardet J.-F."/>
            <person name="Hugo C."/>
            <person name="Kampfer P."/>
            <person name="Newman J."/>
            <person name="Mcquiston J.R."/>
        </authorList>
    </citation>
    <scope>NUCLEOTIDE SEQUENCE [LARGE SCALE GENOMIC DNA]</scope>
    <source>
        <strain evidence="4">DSM 15235</strain>
    </source>
</reference>
<protein>
    <submittedName>
        <fullName evidence="3">Gliding motility-associated-like protein</fullName>
    </submittedName>
</protein>
<keyword evidence="5" id="KW-1185">Reference proteome</keyword>
<dbReference type="RefSeq" id="WP_123261820.1">
    <property type="nucleotide sequence ID" value="NZ_RJTX01000001.1"/>
</dbReference>
<dbReference type="OrthoDB" id="9765926at2"/>
<accession>A0A3N0W4X0</accession>
<dbReference type="InterPro" id="IPR026341">
    <property type="entry name" value="T9SS_type_B"/>
</dbReference>
<organism evidence="2 4">
    <name type="scientific">Chryseobacterium daecheongense</name>
    <dbReference type="NCBI Taxonomy" id="192389"/>
    <lineage>
        <taxon>Bacteria</taxon>
        <taxon>Pseudomonadati</taxon>
        <taxon>Bacteroidota</taxon>
        <taxon>Flavobacteriia</taxon>
        <taxon>Flavobacteriales</taxon>
        <taxon>Weeksellaceae</taxon>
        <taxon>Chryseobacterium group</taxon>
        <taxon>Chryseobacterium</taxon>
    </lineage>
</organism>
<evidence type="ECO:0000256" key="1">
    <source>
        <dbReference type="SAM" id="SignalP"/>
    </source>
</evidence>
<proteinExistence type="predicted"/>
<gene>
    <name evidence="3" type="ORF">BCF50_0709</name>
    <name evidence="2" type="ORF">EGI05_04305</name>
</gene>
<evidence type="ECO:0000313" key="4">
    <source>
        <dbReference type="Proteomes" id="UP000269375"/>
    </source>
</evidence>
<feature type="signal peptide" evidence="1">
    <location>
        <begin position="1"/>
        <end position="18"/>
    </location>
</feature>
<comment type="caution">
    <text evidence="2">The sequence shown here is derived from an EMBL/GenBank/DDBJ whole genome shotgun (WGS) entry which is preliminary data.</text>
</comment>
<evidence type="ECO:0000313" key="3">
    <source>
        <dbReference type="EMBL" id="TDX94937.1"/>
    </source>
</evidence>
<dbReference type="Proteomes" id="UP000269375">
    <property type="component" value="Unassembled WGS sequence"/>
</dbReference>
<feature type="chain" id="PRO_5018137522" evidence="1">
    <location>
        <begin position="19"/>
        <end position="1401"/>
    </location>
</feature>
<dbReference type="NCBIfam" id="TIGR04131">
    <property type="entry name" value="Bac_Flav_CTERM"/>
    <property type="match status" value="1"/>
</dbReference>
<dbReference type="Pfam" id="PF13585">
    <property type="entry name" value="CHU_C"/>
    <property type="match status" value="1"/>
</dbReference>
<evidence type="ECO:0000313" key="2">
    <source>
        <dbReference type="EMBL" id="ROI00116.1"/>
    </source>
</evidence>
<dbReference type="InterPro" id="IPR035986">
    <property type="entry name" value="PKD_dom_sf"/>
</dbReference>
<dbReference type="EMBL" id="SOQW01000001">
    <property type="protein sequence ID" value="TDX94937.1"/>
    <property type="molecule type" value="Genomic_DNA"/>
</dbReference>
<reference evidence="3 5" key="2">
    <citation type="submission" date="2019-03" db="EMBL/GenBank/DDBJ databases">
        <title>Genomic Encyclopedia of Archaeal and Bacterial Type Strains, Phase II (KMG-II): from individual species to whole genera.</title>
        <authorList>
            <person name="Goeker M."/>
        </authorList>
    </citation>
    <scope>NUCLEOTIDE SEQUENCE [LARGE SCALE GENOMIC DNA]</scope>
    <source>
        <strain evidence="3 5">DSM 15235</strain>
    </source>
</reference>
<dbReference type="EMBL" id="RJTX01000001">
    <property type="protein sequence ID" value="ROI00116.1"/>
    <property type="molecule type" value="Genomic_DNA"/>
</dbReference>